<dbReference type="Gene3D" id="3.30.70.2970">
    <property type="entry name" value="Protein of unknown function (DUF541), domain 2"/>
    <property type="match status" value="1"/>
</dbReference>
<dbReference type="Gene3D" id="3.30.110.170">
    <property type="entry name" value="Protein of unknown function (DUF541), domain 1"/>
    <property type="match status" value="1"/>
</dbReference>
<dbReference type="PANTHER" id="PTHR34387">
    <property type="entry name" value="SLR1258 PROTEIN"/>
    <property type="match status" value="1"/>
</dbReference>
<dbReference type="AlphaFoldDB" id="A0A2U8E2M0"/>
<gene>
    <name evidence="2" type="ORF">CKA38_07035</name>
</gene>
<accession>A0A2U8E2M0</accession>
<sequence length="225" mass="24572">MKTIPLAFILACLLAITANAADRSITTIGNVRIEIPADKVKVRVSIQAVDPTLDGSNAKLDALVDEFFKKAKSLGIRKNEIVLNSRMAEKEWVRDGRRRIDNGFSSAISLTLTLNDVSKFPELATYAGLREELSLWGTKYTSSKEGEARKKAITGALKAARDKAELLAKAGNATLGQLISAEEMDVEPKSRYGSISSNNFTQMEISEGVQSVEFSVRVTATFELK</sequence>
<dbReference type="KEGG" id="elut:CKA38_07035"/>
<dbReference type="RefSeq" id="WP_108824839.1">
    <property type="nucleotide sequence ID" value="NZ_CP023004.1"/>
</dbReference>
<dbReference type="InterPro" id="IPR052022">
    <property type="entry name" value="26kDa_periplasmic_antigen"/>
</dbReference>
<name>A0A2U8E2M0_9BACT</name>
<proteinExistence type="predicted"/>
<keyword evidence="1" id="KW-0732">Signal</keyword>
<keyword evidence="3" id="KW-1185">Reference proteome</keyword>
<dbReference type="Proteomes" id="UP000244896">
    <property type="component" value="Chromosome"/>
</dbReference>
<evidence type="ECO:0008006" key="4">
    <source>
        <dbReference type="Google" id="ProtNLM"/>
    </source>
</evidence>
<dbReference type="PANTHER" id="PTHR34387:SF2">
    <property type="entry name" value="SLR1258 PROTEIN"/>
    <property type="match status" value="1"/>
</dbReference>
<organism evidence="2 3">
    <name type="scientific">Ereboglobus luteus</name>
    <dbReference type="NCBI Taxonomy" id="1796921"/>
    <lineage>
        <taxon>Bacteria</taxon>
        <taxon>Pseudomonadati</taxon>
        <taxon>Verrucomicrobiota</taxon>
        <taxon>Opitutia</taxon>
        <taxon>Opitutales</taxon>
        <taxon>Opitutaceae</taxon>
        <taxon>Ereboglobus</taxon>
    </lineage>
</organism>
<feature type="signal peptide" evidence="1">
    <location>
        <begin position="1"/>
        <end position="20"/>
    </location>
</feature>
<feature type="chain" id="PRO_5016079885" description="SIMPL domain-containing protein" evidence="1">
    <location>
        <begin position="21"/>
        <end position="225"/>
    </location>
</feature>
<dbReference type="Pfam" id="PF04402">
    <property type="entry name" value="SIMPL"/>
    <property type="match status" value="1"/>
</dbReference>
<evidence type="ECO:0000313" key="3">
    <source>
        <dbReference type="Proteomes" id="UP000244896"/>
    </source>
</evidence>
<protein>
    <recommendedName>
        <fullName evidence="4">SIMPL domain-containing protein</fullName>
    </recommendedName>
</protein>
<reference evidence="2 3" key="1">
    <citation type="journal article" date="2018" name="Syst. Appl. Microbiol.">
        <title>Ereboglobus luteus gen. nov. sp. nov. from cockroach guts, and new insights into the oxygen relationship of the genera Opitutus and Didymococcus (Verrucomicrobia: Opitutaceae).</title>
        <authorList>
            <person name="Tegtmeier D."/>
            <person name="Belitz A."/>
            <person name="Radek R."/>
            <person name="Heimerl T."/>
            <person name="Brune A."/>
        </authorList>
    </citation>
    <scope>NUCLEOTIDE SEQUENCE [LARGE SCALE GENOMIC DNA]</scope>
    <source>
        <strain evidence="2 3">Ho45</strain>
    </source>
</reference>
<evidence type="ECO:0000313" key="2">
    <source>
        <dbReference type="EMBL" id="AWI09026.1"/>
    </source>
</evidence>
<dbReference type="InterPro" id="IPR007497">
    <property type="entry name" value="SIMPL/DUF541"/>
</dbReference>
<dbReference type="EMBL" id="CP023004">
    <property type="protein sequence ID" value="AWI09026.1"/>
    <property type="molecule type" value="Genomic_DNA"/>
</dbReference>
<evidence type="ECO:0000256" key="1">
    <source>
        <dbReference type="SAM" id="SignalP"/>
    </source>
</evidence>
<dbReference type="OrthoDB" id="702249at2"/>
<dbReference type="GO" id="GO:0006974">
    <property type="term" value="P:DNA damage response"/>
    <property type="evidence" value="ECO:0007669"/>
    <property type="project" value="TreeGrafter"/>
</dbReference>